<accession>A0A6J6J303</accession>
<evidence type="ECO:0000313" key="2">
    <source>
        <dbReference type="EMBL" id="CAB4631035.1"/>
    </source>
</evidence>
<name>A0A6J6J303_9ZZZZ</name>
<protein>
    <submittedName>
        <fullName evidence="2">Unannotated protein</fullName>
    </submittedName>
</protein>
<dbReference type="InterPro" id="IPR011991">
    <property type="entry name" value="ArsR-like_HTH"/>
</dbReference>
<feature type="domain" description="HTH marR-type" evidence="1">
    <location>
        <begin position="10"/>
        <end position="59"/>
    </location>
</feature>
<organism evidence="2">
    <name type="scientific">freshwater metagenome</name>
    <dbReference type="NCBI Taxonomy" id="449393"/>
    <lineage>
        <taxon>unclassified sequences</taxon>
        <taxon>metagenomes</taxon>
        <taxon>ecological metagenomes</taxon>
    </lineage>
</organism>
<dbReference type="InterPro" id="IPR036388">
    <property type="entry name" value="WH-like_DNA-bd_sf"/>
</dbReference>
<dbReference type="EMBL" id="CAEZVM010000016">
    <property type="protein sequence ID" value="CAB4631035.1"/>
    <property type="molecule type" value="Genomic_DNA"/>
</dbReference>
<dbReference type="InterPro" id="IPR000835">
    <property type="entry name" value="HTH_MarR-typ"/>
</dbReference>
<sequence>MSRSWTLLSHHAHVLLALDQNPDYTIDELAQILGITSRTVVNLLSDLVEDGYLSKTKDGRNNHYEINKKAPLRHSTSHGKTVGQLIAALGELGNR</sequence>
<reference evidence="2" key="1">
    <citation type="submission" date="2020-05" db="EMBL/GenBank/DDBJ databases">
        <authorList>
            <person name="Chiriac C."/>
            <person name="Salcher M."/>
            <person name="Ghai R."/>
            <person name="Kavagutti S V."/>
        </authorList>
    </citation>
    <scope>NUCLEOTIDE SEQUENCE</scope>
</reference>
<dbReference type="InterPro" id="IPR036390">
    <property type="entry name" value="WH_DNA-bd_sf"/>
</dbReference>
<dbReference type="GO" id="GO:0003700">
    <property type="term" value="F:DNA-binding transcription factor activity"/>
    <property type="evidence" value="ECO:0007669"/>
    <property type="project" value="InterPro"/>
</dbReference>
<dbReference type="AlphaFoldDB" id="A0A6J6J303"/>
<evidence type="ECO:0000259" key="1">
    <source>
        <dbReference type="Pfam" id="PF12802"/>
    </source>
</evidence>
<dbReference type="Gene3D" id="1.10.10.10">
    <property type="entry name" value="Winged helix-like DNA-binding domain superfamily/Winged helix DNA-binding domain"/>
    <property type="match status" value="1"/>
</dbReference>
<dbReference type="SUPFAM" id="SSF46785">
    <property type="entry name" value="Winged helix' DNA-binding domain"/>
    <property type="match status" value="1"/>
</dbReference>
<proteinExistence type="predicted"/>
<gene>
    <name evidence="2" type="ORF">UFOPK2032_00602</name>
</gene>
<dbReference type="Pfam" id="PF12802">
    <property type="entry name" value="MarR_2"/>
    <property type="match status" value="1"/>
</dbReference>
<dbReference type="CDD" id="cd00090">
    <property type="entry name" value="HTH_ARSR"/>
    <property type="match status" value="1"/>
</dbReference>